<dbReference type="SUPFAM" id="SSF55729">
    <property type="entry name" value="Acyl-CoA N-acyltransferases (Nat)"/>
    <property type="match status" value="1"/>
</dbReference>
<dbReference type="PANTHER" id="PTHR13355">
    <property type="entry name" value="GLUCOSAMINE 6-PHOSPHATE N-ACETYLTRANSFERASE"/>
    <property type="match status" value="1"/>
</dbReference>
<evidence type="ECO:0000259" key="1">
    <source>
        <dbReference type="Pfam" id="PF00583"/>
    </source>
</evidence>
<proteinExistence type="predicted"/>
<organism evidence="2 3">
    <name type="scientific">Lupinus angustifolius</name>
    <name type="common">Narrow-leaved blue lupine</name>
    <dbReference type="NCBI Taxonomy" id="3871"/>
    <lineage>
        <taxon>Eukaryota</taxon>
        <taxon>Viridiplantae</taxon>
        <taxon>Streptophyta</taxon>
        <taxon>Embryophyta</taxon>
        <taxon>Tracheophyta</taxon>
        <taxon>Spermatophyta</taxon>
        <taxon>Magnoliopsida</taxon>
        <taxon>eudicotyledons</taxon>
        <taxon>Gunneridae</taxon>
        <taxon>Pentapetalae</taxon>
        <taxon>rosids</taxon>
        <taxon>fabids</taxon>
        <taxon>Fabales</taxon>
        <taxon>Fabaceae</taxon>
        <taxon>Papilionoideae</taxon>
        <taxon>50 kb inversion clade</taxon>
        <taxon>genistoids sensu lato</taxon>
        <taxon>core genistoids</taxon>
        <taxon>Genisteae</taxon>
        <taxon>Lupinus</taxon>
    </lineage>
</organism>
<keyword evidence="3" id="KW-1185">Reference proteome</keyword>
<gene>
    <name evidence="2" type="ORF">TanjilG_09582</name>
</gene>
<dbReference type="AlphaFoldDB" id="A0A1J7FPG1"/>
<dbReference type="InterPro" id="IPR016181">
    <property type="entry name" value="Acyl_CoA_acyltransferase"/>
</dbReference>
<sequence length="287" mass="32096">MVAMGVPTQSHIQIHITECFVSKSMELKWVRRKFTKSSQLQKKNNNHLLLTPPLFPIYISTHPPHVDPHRLQKLFTDCNHSCHMFQNDAVVEPVDIHKLRIALSNSAVVVSVFCKPHHVYADGDADEAIKMSSSVMGVAGLLQSVTPVTPSDGELVGFGRAVSDFGLTASIYDVMVTPSLRRMGIGQMIVKKILRSTPVFKYLDISSSFFRMLINRDIYDIAALCSEKERLFFKACGFGDDILNSTTMMYTRTVSSTTQEGEQTIMRTGWKLMLNPPLKGLTNTQGQ</sequence>
<dbReference type="CDD" id="cd04301">
    <property type="entry name" value="NAT_SF"/>
    <property type="match status" value="1"/>
</dbReference>
<dbReference type="Gramene" id="OIV89907">
    <property type="protein sequence ID" value="OIV89907"/>
    <property type="gene ID" value="TanjilG_09582"/>
</dbReference>
<dbReference type="EMBL" id="KV862214">
    <property type="protein sequence ID" value="OIV89907.1"/>
    <property type="molecule type" value="Genomic_DNA"/>
</dbReference>
<dbReference type="InterPro" id="IPR039143">
    <property type="entry name" value="GNPNAT1-like"/>
</dbReference>
<name>A0A1J7FPG1_LUPAN</name>
<reference evidence="2 3" key="1">
    <citation type="journal article" date="2017" name="Plant Biotechnol. J.">
        <title>A comprehensive draft genome sequence for lupin (Lupinus angustifolius), an emerging health food: insights into plant-microbe interactions and legume evolution.</title>
        <authorList>
            <person name="Hane J.K."/>
            <person name="Ming Y."/>
            <person name="Kamphuis L.G."/>
            <person name="Nelson M.N."/>
            <person name="Garg G."/>
            <person name="Atkins C.A."/>
            <person name="Bayer P.E."/>
            <person name="Bravo A."/>
            <person name="Bringans S."/>
            <person name="Cannon S."/>
            <person name="Edwards D."/>
            <person name="Foley R."/>
            <person name="Gao L.L."/>
            <person name="Harrison M.J."/>
            <person name="Huang W."/>
            <person name="Hurgobin B."/>
            <person name="Li S."/>
            <person name="Liu C.W."/>
            <person name="McGrath A."/>
            <person name="Morahan G."/>
            <person name="Murray J."/>
            <person name="Weller J."/>
            <person name="Jian J."/>
            <person name="Singh K.B."/>
        </authorList>
    </citation>
    <scope>NUCLEOTIDE SEQUENCE [LARGE SCALE GENOMIC DNA]</scope>
    <source>
        <strain evidence="3">cv. Tanjil</strain>
        <tissue evidence="2">Whole plant</tissue>
    </source>
</reference>
<dbReference type="UniPathway" id="UPA00113">
    <property type="reaction ID" value="UER00529"/>
</dbReference>
<dbReference type="GO" id="GO:0008080">
    <property type="term" value="F:N-acetyltransferase activity"/>
    <property type="evidence" value="ECO:0007669"/>
    <property type="project" value="TreeGrafter"/>
</dbReference>
<dbReference type="GO" id="GO:0006048">
    <property type="term" value="P:UDP-N-acetylglucosamine biosynthetic process"/>
    <property type="evidence" value="ECO:0007669"/>
    <property type="project" value="UniProtKB-UniPathway"/>
</dbReference>
<protein>
    <recommendedName>
        <fullName evidence="1">N-acetyltransferase domain-containing protein</fullName>
    </recommendedName>
</protein>
<dbReference type="Gene3D" id="3.40.630.30">
    <property type="match status" value="1"/>
</dbReference>
<accession>A0A1J7FPG1</accession>
<dbReference type="InterPro" id="IPR000182">
    <property type="entry name" value="GNAT_dom"/>
</dbReference>
<dbReference type="OMA" id="CNPQHVN"/>
<evidence type="ECO:0000313" key="2">
    <source>
        <dbReference type="EMBL" id="OIV89907.1"/>
    </source>
</evidence>
<dbReference type="Proteomes" id="UP000188354">
    <property type="component" value="Unassembled WGS sequence"/>
</dbReference>
<dbReference type="STRING" id="3871.A0A1J7FPG1"/>
<feature type="domain" description="N-acetyltransferase" evidence="1">
    <location>
        <begin position="148"/>
        <end position="195"/>
    </location>
</feature>
<dbReference type="PANTHER" id="PTHR13355:SF15">
    <property type="entry name" value="GCN5-RELATED N-ACETYLTRANSFERASE 3, CHLOROPLASTIC"/>
    <property type="match status" value="1"/>
</dbReference>
<evidence type="ECO:0000313" key="3">
    <source>
        <dbReference type="Proteomes" id="UP000188354"/>
    </source>
</evidence>
<dbReference type="Pfam" id="PF00583">
    <property type="entry name" value="Acetyltransf_1"/>
    <property type="match status" value="1"/>
</dbReference>